<proteinExistence type="predicted"/>
<accession>A0A1G6UHI0</accession>
<keyword evidence="1" id="KW-1133">Transmembrane helix</keyword>
<keyword evidence="1" id="KW-0472">Membrane</keyword>
<keyword evidence="3" id="KW-1185">Reference proteome</keyword>
<organism evidence="2 3">
    <name type="scientific">Mucilaginibacter pineti</name>
    <dbReference type="NCBI Taxonomy" id="1391627"/>
    <lineage>
        <taxon>Bacteria</taxon>
        <taxon>Pseudomonadati</taxon>
        <taxon>Bacteroidota</taxon>
        <taxon>Sphingobacteriia</taxon>
        <taxon>Sphingobacteriales</taxon>
        <taxon>Sphingobacteriaceae</taxon>
        <taxon>Mucilaginibacter</taxon>
    </lineage>
</organism>
<name>A0A1G6UHI0_9SPHI</name>
<reference evidence="2 3" key="1">
    <citation type="submission" date="2016-10" db="EMBL/GenBank/DDBJ databases">
        <authorList>
            <person name="de Groot N.N."/>
        </authorList>
    </citation>
    <scope>NUCLEOTIDE SEQUENCE [LARGE SCALE GENOMIC DNA]</scope>
    <source>
        <strain evidence="2 3">47C3B</strain>
    </source>
</reference>
<dbReference type="EMBL" id="FNAI01000001">
    <property type="protein sequence ID" value="SDD39995.1"/>
    <property type="molecule type" value="Genomic_DNA"/>
</dbReference>
<evidence type="ECO:0000313" key="3">
    <source>
        <dbReference type="Proteomes" id="UP000199072"/>
    </source>
</evidence>
<dbReference type="STRING" id="1391627.SAMN05216464_101629"/>
<dbReference type="RefSeq" id="WP_091144092.1">
    <property type="nucleotide sequence ID" value="NZ_FNAI01000001.1"/>
</dbReference>
<evidence type="ECO:0000313" key="2">
    <source>
        <dbReference type="EMBL" id="SDD39995.1"/>
    </source>
</evidence>
<dbReference type="OrthoDB" id="9874391at2"/>
<gene>
    <name evidence="2" type="ORF">SAMN05216464_101629</name>
</gene>
<dbReference type="Proteomes" id="UP000199072">
    <property type="component" value="Unassembled WGS sequence"/>
</dbReference>
<dbReference type="AlphaFoldDB" id="A0A1G6UHI0"/>
<keyword evidence="1" id="KW-0812">Transmembrane</keyword>
<protein>
    <submittedName>
        <fullName evidence="2">Uncharacterized protein</fullName>
    </submittedName>
</protein>
<feature type="transmembrane region" description="Helical" evidence="1">
    <location>
        <begin position="12"/>
        <end position="29"/>
    </location>
</feature>
<evidence type="ECO:0000256" key="1">
    <source>
        <dbReference type="SAM" id="Phobius"/>
    </source>
</evidence>
<sequence>MAASILFDKTYLMVIILALITGVFGIMKLGQLKSRRIDNRMTDEQSDQLVLGVFHLVVSAVCICCLF</sequence>